<comment type="similarity">
    <text evidence="1">Belongs to the PRORSD1 family.</text>
</comment>
<evidence type="ECO:0000313" key="4">
    <source>
        <dbReference type="Proteomes" id="UP000019095"/>
    </source>
</evidence>
<dbReference type="PANTHER" id="PTHR31423:SF3">
    <property type="entry name" value="PROLYL-TRNA SYNTHETASE ASSOCIATED DOMAIN-CONTAINING PROTEIN 1-RELATED"/>
    <property type="match status" value="1"/>
</dbReference>
<evidence type="ECO:0000256" key="1">
    <source>
        <dbReference type="ARBA" id="ARBA00010201"/>
    </source>
</evidence>
<evidence type="ECO:0000313" key="3">
    <source>
        <dbReference type="EMBL" id="AHG64972.1"/>
    </source>
</evidence>
<dbReference type="GO" id="GO:0004812">
    <property type="term" value="F:aminoacyl-tRNA ligase activity"/>
    <property type="evidence" value="ECO:0007669"/>
    <property type="project" value="UniProtKB-KW"/>
</dbReference>
<dbReference type="Pfam" id="PF04073">
    <property type="entry name" value="tRNA_edit"/>
    <property type="match status" value="1"/>
</dbReference>
<dbReference type="GO" id="GO:0002161">
    <property type="term" value="F:aminoacyl-tRNA deacylase activity"/>
    <property type="evidence" value="ECO:0007669"/>
    <property type="project" value="InterPro"/>
</dbReference>
<dbReference type="CDD" id="cd04335">
    <property type="entry name" value="PrdX_deacylase"/>
    <property type="match status" value="1"/>
</dbReference>
<dbReference type="Gene3D" id="3.90.960.10">
    <property type="entry name" value="YbaK/aminoacyl-tRNA synthetase-associated domain"/>
    <property type="match status" value="1"/>
</dbReference>
<accession>W0PGS4</accession>
<dbReference type="Proteomes" id="UP000019095">
    <property type="component" value="Chromosome"/>
</dbReference>
<feature type="domain" description="YbaK/aminoacyl-tRNA synthetase-associated" evidence="2">
    <location>
        <begin position="24"/>
        <end position="150"/>
    </location>
</feature>
<dbReference type="PANTHER" id="PTHR31423">
    <property type="entry name" value="YBAK DOMAIN-CONTAINING PROTEIN"/>
    <property type="match status" value="1"/>
</dbReference>
<dbReference type="PATRIC" id="fig|1247726.3.peg.3199"/>
<gene>
    <name evidence="3" type="ORF">MIM_c29070</name>
</gene>
<dbReference type="InterPro" id="IPR040285">
    <property type="entry name" value="ProX/PRXD1"/>
</dbReference>
<name>W0PGS4_ADVMD</name>
<keyword evidence="4" id="KW-1185">Reference proteome</keyword>
<dbReference type="KEGG" id="amim:MIM_c29070"/>
<keyword evidence="3" id="KW-0030">Aminoacyl-tRNA synthetase</keyword>
<protein>
    <submittedName>
        <fullName evidence="3">Prolyl-tRNA synthetases associated/YbaK domain-containing protein</fullName>
    </submittedName>
</protein>
<keyword evidence="3" id="KW-0436">Ligase</keyword>
<proteinExistence type="inferred from homology"/>
<dbReference type="AlphaFoldDB" id="W0PGS4"/>
<dbReference type="EMBL" id="CP003915">
    <property type="protein sequence ID" value="AHG64972.1"/>
    <property type="molecule type" value="Genomic_DNA"/>
</dbReference>
<dbReference type="InterPro" id="IPR036754">
    <property type="entry name" value="YbaK/aa-tRNA-synt-asso_dom_sf"/>
</dbReference>
<dbReference type="eggNOG" id="COG3760">
    <property type="taxonomic scope" value="Bacteria"/>
</dbReference>
<reference evidence="3 4" key="1">
    <citation type="journal article" date="2014" name="Microbiology">
        <title>Unravelling the complete genome sequence of Advenella mimigardefordensis strain DPN7T and novel insights in the catabolism of the xenobiotic polythioester precursor 3,3'-dithiodipropionate.</title>
        <authorList>
            <person name="Wubbeler J.H."/>
            <person name="Hiessl S."/>
            <person name="Schuldes J."/>
            <person name="Thurmer A."/>
            <person name="Daniel R."/>
            <person name="Steinbuchel A."/>
        </authorList>
    </citation>
    <scope>NUCLEOTIDE SEQUENCE [LARGE SCALE GENOMIC DNA]</scope>
    <source>
        <strain evidence="4">DSM 17166 / LMG 22922 / DPN7</strain>
    </source>
</reference>
<evidence type="ECO:0000259" key="2">
    <source>
        <dbReference type="Pfam" id="PF04073"/>
    </source>
</evidence>
<sequence>MPRPMSTLSTFLDLHGIAPESHSHPPVMTVAESEQLALPIPGAKTKNLFLRDNKGRRHFLVTVPHNLAVDLTALGRMLAAGRLGFASPERLLRHLGVTPGSVSLLALVNDQALAVEFVIDNKLWEADFVHAHPLRNDATMLVSHADLERFLAATGHEPLVVQVPAAV</sequence>
<dbReference type="FunFam" id="3.90.960.10:FF:000005">
    <property type="entry name" value="Putative prolyl-tRNA synthetase"/>
    <property type="match status" value="1"/>
</dbReference>
<organism evidence="3 4">
    <name type="scientific">Advenella mimigardefordensis (strain DSM 17166 / LMG 22922 / DPN7)</name>
    <dbReference type="NCBI Taxonomy" id="1247726"/>
    <lineage>
        <taxon>Bacteria</taxon>
        <taxon>Pseudomonadati</taxon>
        <taxon>Pseudomonadota</taxon>
        <taxon>Betaproteobacteria</taxon>
        <taxon>Burkholderiales</taxon>
        <taxon>Alcaligenaceae</taxon>
    </lineage>
</organism>
<dbReference type="HOGENOM" id="CLU_104635_2_0_4"/>
<dbReference type="SUPFAM" id="SSF55826">
    <property type="entry name" value="YbaK/ProRS associated domain"/>
    <property type="match status" value="1"/>
</dbReference>
<dbReference type="InterPro" id="IPR007214">
    <property type="entry name" value="YbaK/aa-tRNA-synth-assoc-dom"/>
</dbReference>